<evidence type="ECO:0000259" key="10">
    <source>
        <dbReference type="PROSITE" id="PS50885"/>
    </source>
</evidence>
<proteinExistence type="predicted"/>
<keyword evidence="9" id="KW-1133">Transmembrane helix</keyword>
<dbReference type="PANTHER" id="PTHR41523:SF8">
    <property type="entry name" value="ETHYLENE RESPONSE SENSOR PROTEIN"/>
    <property type="match status" value="1"/>
</dbReference>
<evidence type="ECO:0000256" key="6">
    <source>
        <dbReference type="ARBA" id="ARBA00022741"/>
    </source>
</evidence>
<sequence>MQDSKDSSDPTADRPHKGAGRLGRRLALLVAAAMLPLGALSFVQTQAMQTEVDARSELALRGQTLQAAEPLIQMIRRAEATAETLALTMNGLAKDTLACRDRMADIQAAHPEYSLVAYIPVTGLMTCSSNGTAYDFTNHLLFDRLIGPDGPSFLVNRAGPISGTSILGMVHPVRDAAGTKVGVVSISIPHHDLAALQPAPTVSRDDPIILATFDSSGTLLASTSDFNEVPRRLPSDRSPEEMIAAAPITFTAVSNSNYRRNYSVIPLADGLFLMGSWRTDQQAYVNDIALSAYLMPVLMWLSGMLVALLAADRLVVRHISRLGRAMTDFAGGNRIPQDLSLQQAPQEISQLGRAYQDMIDIILRDEAELENLLRQKQMLLREVHHRTGNSLQLIASIIRMHMRQSPSEEVQEMLASLHDRVMSLATVHLGLYQTADQAEVQMDQLLTRVATQMMTVATQAGRQLQIKTDIDPIRLGPDQAVPLSLLLAELLSGLSEQRRGQDDGQAQATVELRRCIDNRAVLRMITPAHDPGQGLARGGQAGARIGAQLIHGFTQQLQGQVSHETQDGEDIFQMAFHIRQTDTATL</sequence>
<evidence type="ECO:0000256" key="2">
    <source>
        <dbReference type="ARBA" id="ARBA00004370"/>
    </source>
</evidence>
<evidence type="ECO:0000313" key="11">
    <source>
        <dbReference type="EMBL" id="GHC54688.1"/>
    </source>
</evidence>
<keyword evidence="9" id="KW-0812">Transmembrane</keyword>
<dbReference type="GO" id="GO:0004673">
    <property type="term" value="F:protein histidine kinase activity"/>
    <property type="evidence" value="ECO:0007669"/>
    <property type="project" value="UniProtKB-EC"/>
</dbReference>
<evidence type="ECO:0000256" key="7">
    <source>
        <dbReference type="ARBA" id="ARBA00022777"/>
    </source>
</evidence>
<dbReference type="PROSITE" id="PS50885">
    <property type="entry name" value="HAMP"/>
    <property type="match status" value="1"/>
</dbReference>
<evidence type="ECO:0000256" key="1">
    <source>
        <dbReference type="ARBA" id="ARBA00000085"/>
    </source>
</evidence>
<dbReference type="AlphaFoldDB" id="A0A918TMU0"/>
<feature type="transmembrane region" description="Helical" evidence="9">
    <location>
        <begin position="290"/>
        <end position="311"/>
    </location>
</feature>
<feature type="transmembrane region" description="Helical" evidence="9">
    <location>
        <begin position="26"/>
        <end position="43"/>
    </location>
</feature>
<dbReference type="Proteomes" id="UP000638981">
    <property type="component" value="Unassembled WGS sequence"/>
</dbReference>
<feature type="domain" description="HAMP" evidence="10">
    <location>
        <begin position="313"/>
        <end position="367"/>
    </location>
</feature>
<evidence type="ECO:0000256" key="5">
    <source>
        <dbReference type="ARBA" id="ARBA00022679"/>
    </source>
</evidence>
<dbReference type="Pfam" id="PF07568">
    <property type="entry name" value="HisKA_2"/>
    <property type="match status" value="1"/>
</dbReference>
<protein>
    <recommendedName>
        <fullName evidence="3">histidine kinase</fullName>
        <ecNumber evidence="3">2.7.13.3</ecNumber>
    </recommendedName>
</protein>
<keyword evidence="6" id="KW-0547">Nucleotide-binding</keyword>
<comment type="caution">
    <text evidence="11">The sequence shown here is derived from an EMBL/GenBank/DDBJ whole genome shotgun (WGS) entry which is preliminary data.</text>
</comment>
<keyword evidence="9" id="KW-0472">Membrane</keyword>
<dbReference type="EMBL" id="BMYJ01000004">
    <property type="protein sequence ID" value="GHC54688.1"/>
    <property type="molecule type" value="Genomic_DNA"/>
</dbReference>
<keyword evidence="8" id="KW-0067">ATP-binding</keyword>
<evidence type="ECO:0000256" key="9">
    <source>
        <dbReference type="SAM" id="Phobius"/>
    </source>
</evidence>
<dbReference type="InterPro" id="IPR036890">
    <property type="entry name" value="HATPase_C_sf"/>
</dbReference>
<dbReference type="Gene3D" id="3.30.565.10">
    <property type="entry name" value="Histidine kinase-like ATPase, C-terminal domain"/>
    <property type="match status" value="1"/>
</dbReference>
<reference evidence="11" key="1">
    <citation type="journal article" date="2014" name="Int. J. Syst. Evol. Microbiol.">
        <title>Complete genome sequence of Corynebacterium casei LMG S-19264T (=DSM 44701T), isolated from a smear-ripened cheese.</title>
        <authorList>
            <consortium name="US DOE Joint Genome Institute (JGI-PGF)"/>
            <person name="Walter F."/>
            <person name="Albersmeier A."/>
            <person name="Kalinowski J."/>
            <person name="Ruckert C."/>
        </authorList>
    </citation>
    <scope>NUCLEOTIDE SEQUENCE</scope>
    <source>
        <strain evidence="11">KCTC 23310</strain>
    </source>
</reference>
<dbReference type="InterPro" id="IPR003660">
    <property type="entry name" value="HAMP_dom"/>
</dbReference>
<dbReference type="GO" id="GO:0016020">
    <property type="term" value="C:membrane"/>
    <property type="evidence" value="ECO:0007669"/>
    <property type="project" value="UniProtKB-SubCell"/>
</dbReference>
<dbReference type="RefSeq" id="WP_189411206.1">
    <property type="nucleotide sequence ID" value="NZ_BMYJ01000004.1"/>
</dbReference>
<evidence type="ECO:0000313" key="12">
    <source>
        <dbReference type="Proteomes" id="UP000638981"/>
    </source>
</evidence>
<keyword evidence="4" id="KW-0597">Phosphoprotein</keyword>
<dbReference type="PANTHER" id="PTHR41523">
    <property type="entry name" value="TWO-COMPONENT SYSTEM SENSOR PROTEIN"/>
    <property type="match status" value="1"/>
</dbReference>
<dbReference type="Gene3D" id="3.30.450.20">
    <property type="entry name" value="PAS domain"/>
    <property type="match status" value="2"/>
</dbReference>
<gene>
    <name evidence="11" type="ORF">GCM10007315_17070</name>
</gene>
<keyword evidence="7 11" id="KW-0418">Kinase</keyword>
<comment type="subcellular location">
    <subcellularLocation>
        <location evidence="2">Membrane</location>
    </subcellularLocation>
</comment>
<evidence type="ECO:0000256" key="8">
    <source>
        <dbReference type="ARBA" id="ARBA00022840"/>
    </source>
</evidence>
<name>A0A918TMU0_9RHOB</name>
<dbReference type="EC" id="2.7.13.3" evidence="3"/>
<evidence type="ECO:0000256" key="3">
    <source>
        <dbReference type="ARBA" id="ARBA00012438"/>
    </source>
</evidence>
<dbReference type="InterPro" id="IPR011495">
    <property type="entry name" value="Sig_transdc_His_kin_sub2_dim/P"/>
</dbReference>
<comment type="catalytic activity">
    <reaction evidence="1">
        <text>ATP + protein L-histidine = ADP + protein N-phospho-L-histidine.</text>
        <dbReference type="EC" id="2.7.13.3"/>
    </reaction>
</comment>
<dbReference type="GO" id="GO:0005524">
    <property type="term" value="F:ATP binding"/>
    <property type="evidence" value="ECO:0007669"/>
    <property type="project" value="UniProtKB-KW"/>
</dbReference>
<reference evidence="11" key="2">
    <citation type="submission" date="2020-09" db="EMBL/GenBank/DDBJ databases">
        <authorList>
            <person name="Sun Q."/>
            <person name="Kim S."/>
        </authorList>
    </citation>
    <scope>NUCLEOTIDE SEQUENCE</scope>
    <source>
        <strain evidence="11">KCTC 23310</strain>
    </source>
</reference>
<dbReference type="GO" id="GO:0007165">
    <property type="term" value="P:signal transduction"/>
    <property type="evidence" value="ECO:0007669"/>
    <property type="project" value="InterPro"/>
</dbReference>
<keyword evidence="12" id="KW-1185">Reference proteome</keyword>
<organism evidence="11 12">
    <name type="scientific">Neogemmobacter tilapiae</name>
    <dbReference type="NCBI Taxonomy" id="875041"/>
    <lineage>
        <taxon>Bacteria</taxon>
        <taxon>Pseudomonadati</taxon>
        <taxon>Pseudomonadota</taxon>
        <taxon>Alphaproteobacteria</taxon>
        <taxon>Rhodobacterales</taxon>
        <taxon>Paracoccaceae</taxon>
        <taxon>Neogemmobacter</taxon>
    </lineage>
</organism>
<evidence type="ECO:0000256" key="4">
    <source>
        <dbReference type="ARBA" id="ARBA00022553"/>
    </source>
</evidence>
<keyword evidence="5" id="KW-0808">Transferase</keyword>
<accession>A0A918TMU0</accession>